<dbReference type="GO" id="GO:0009507">
    <property type="term" value="C:chloroplast"/>
    <property type="evidence" value="ECO:0007669"/>
    <property type="project" value="TreeGrafter"/>
</dbReference>
<dbReference type="UniPathway" id="UPA00074">
    <property type="reaction ID" value="UER00126"/>
</dbReference>
<dbReference type="PROSITE" id="PS00373">
    <property type="entry name" value="GART"/>
    <property type="match status" value="1"/>
</dbReference>
<keyword evidence="11" id="KW-1185">Reference proteome</keyword>
<evidence type="ECO:0000256" key="5">
    <source>
        <dbReference type="ARBA" id="ARBA00038440"/>
    </source>
</evidence>
<name>A0A803NYU0_CANSA</name>
<dbReference type="SUPFAM" id="SSF53328">
    <property type="entry name" value="Formyltransferase"/>
    <property type="match status" value="1"/>
</dbReference>
<sequence>MGATSMMLSGFCSNTTIPSLHSAKIPFSATVSPPTISSTCSFPQSHKWVIFRVSPCSRTIRACRNSVVEAGGGSSGEDLRSGTRRKKLAVFVSGGGSNFRSIYEASVQGSILGDIVVLVTNKRGCGGAEFAREKGIPIVLFPKTKDEYEGISPADLVASLRGFEVDFVLLAGYLKLLPAELIRAYPKSILNIHPSLLPAFGGKGYYGMKVHKAVVASGARFSGPTIHFVDEHYDTGRILAQSVVPVLPNDTPEEVATRVLQEQRHGLVPVAAATAGRGLARWCPPHVGEFTLSTDASVITGRGVFGAGRHDSKWCWCGLALLGSLRFGFAISVIECDSKLSLVVLVMILRYANSIVHVVAISVTGSVRECMMFFHNF</sequence>
<dbReference type="Gene3D" id="3.40.50.170">
    <property type="entry name" value="Formyl transferase, N-terminal domain"/>
    <property type="match status" value="1"/>
</dbReference>
<dbReference type="EnsemblPlants" id="evm.model.02.2810">
    <property type="protein sequence ID" value="cds.evm.model.02.2810"/>
    <property type="gene ID" value="evm.TU.02.2810"/>
</dbReference>
<dbReference type="HAMAP" id="MF_01930">
    <property type="entry name" value="PurN"/>
    <property type="match status" value="1"/>
</dbReference>
<dbReference type="InterPro" id="IPR036477">
    <property type="entry name" value="Formyl_transf_N_sf"/>
</dbReference>
<dbReference type="EC" id="2.1.2.2" evidence="2"/>
<evidence type="ECO:0000313" key="10">
    <source>
        <dbReference type="EnsemblPlants" id="cds.evm.model.02.2810"/>
    </source>
</evidence>
<dbReference type="CDD" id="cd08645">
    <property type="entry name" value="FMT_core_GART"/>
    <property type="match status" value="1"/>
</dbReference>
<evidence type="ECO:0000256" key="2">
    <source>
        <dbReference type="ARBA" id="ARBA00012254"/>
    </source>
</evidence>
<dbReference type="GO" id="GO:0004644">
    <property type="term" value="F:phosphoribosylglycinamide formyltransferase activity"/>
    <property type="evidence" value="ECO:0007669"/>
    <property type="project" value="UniProtKB-EC"/>
</dbReference>
<dbReference type="GO" id="GO:0006189">
    <property type="term" value="P:'de novo' IMP biosynthetic process"/>
    <property type="evidence" value="ECO:0007669"/>
    <property type="project" value="UniProtKB-UniPathway"/>
</dbReference>
<dbReference type="PANTHER" id="PTHR43369:SF2">
    <property type="entry name" value="PHOSPHORIBOSYLGLYCINAMIDE FORMYLTRANSFERASE"/>
    <property type="match status" value="1"/>
</dbReference>
<feature type="domain" description="Formyl transferase N-terminal" evidence="9">
    <location>
        <begin position="86"/>
        <end position="269"/>
    </location>
</feature>
<dbReference type="InterPro" id="IPR002376">
    <property type="entry name" value="Formyl_transf_N"/>
</dbReference>
<dbReference type="Pfam" id="PF00551">
    <property type="entry name" value="Formyl_trans_N"/>
    <property type="match status" value="1"/>
</dbReference>
<evidence type="ECO:0000259" key="9">
    <source>
        <dbReference type="Pfam" id="PF00551"/>
    </source>
</evidence>
<dbReference type="InterPro" id="IPR001555">
    <property type="entry name" value="GART_AS"/>
</dbReference>
<keyword evidence="4" id="KW-0658">Purine biosynthesis</keyword>
<reference evidence="10" key="2">
    <citation type="submission" date="2021-03" db="UniProtKB">
        <authorList>
            <consortium name="EnsemblPlants"/>
        </authorList>
    </citation>
    <scope>IDENTIFICATION</scope>
</reference>
<evidence type="ECO:0000256" key="7">
    <source>
        <dbReference type="ARBA" id="ARBA00041682"/>
    </source>
</evidence>
<protein>
    <recommendedName>
        <fullName evidence="2">phosphoribosylglycinamide formyltransferase 1</fullName>
        <ecNumber evidence="2">2.1.2.2</ecNumber>
    </recommendedName>
    <alternativeName>
        <fullName evidence="7">5'-phosphoribosylglycinamide transformylase</fullName>
    </alternativeName>
    <alternativeName>
        <fullName evidence="6">GAR transformylase</fullName>
    </alternativeName>
</protein>
<evidence type="ECO:0000256" key="6">
    <source>
        <dbReference type="ARBA" id="ARBA00041324"/>
    </source>
</evidence>
<proteinExistence type="inferred from homology"/>
<comment type="similarity">
    <text evidence="5">Belongs to the GART family.</text>
</comment>
<accession>A0A803NYU0</accession>
<dbReference type="Proteomes" id="UP000596661">
    <property type="component" value="Chromosome 2"/>
</dbReference>
<dbReference type="EMBL" id="UZAU01000235">
    <property type="status" value="NOT_ANNOTATED_CDS"/>
    <property type="molecule type" value="Genomic_DNA"/>
</dbReference>
<dbReference type="PANTHER" id="PTHR43369">
    <property type="entry name" value="PHOSPHORIBOSYLGLYCINAMIDE FORMYLTRANSFERASE"/>
    <property type="match status" value="1"/>
</dbReference>
<comment type="catalytic activity">
    <reaction evidence="8">
        <text>N(1)-(5-phospho-beta-D-ribosyl)glycinamide + (6R)-10-formyltetrahydrofolate = N(2)-formyl-N(1)-(5-phospho-beta-D-ribosyl)glycinamide + (6S)-5,6,7,8-tetrahydrofolate + H(+)</text>
        <dbReference type="Rhea" id="RHEA:15053"/>
        <dbReference type="ChEBI" id="CHEBI:15378"/>
        <dbReference type="ChEBI" id="CHEBI:57453"/>
        <dbReference type="ChEBI" id="CHEBI:143788"/>
        <dbReference type="ChEBI" id="CHEBI:147286"/>
        <dbReference type="ChEBI" id="CHEBI:195366"/>
        <dbReference type="EC" id="2.1.2.2"/>
    </reaction>
</comment>
<comment type="pathway">
    <text evidence="1">Purine metabolism; IMP biosynthesis via de novo pathway; N(2)-formyl-N(1)-(5-phospho-D-ribosyl)glycinamide from N(1)-(5-phospho-D-ribosyl)glycinamide (10-formyl THF route): step 1/1.</text>
</comment>
<keyword evidence="3" id="KW-0808">Transferase</keyword>
<organism evidence="10 11">
    <name type="scientific">Cannabis sativa</name>
    <name type="common">Hemp</name>
    <name type="synonym">Marijuana</name>
    <dbReference type="NCBI Taxonomy" id="3483"/>
    <lineage>
        <taxon>Eukaryota</taxon>
        <taxon>Viridiplantae</taxon>
        <taxon>Streptophyta</taxon>
        <taxon>Embryophyta</taxon>
        <taxon>Tracheophyta</taxon>
        <taxon>Spermatophyta</taxon>
        <taxon>Magnoliopsida</taxon>
        <taxon>eudicotyledons</taxon>
        <taxon>Gunneridae</taxon>
        <taxon>Pentapetalae</taxon>
        <taxon>rosids</taxon>
        <taxon>fabids</taxon>
        <taxon>Rosales</taxon>
        <taxon>Cannabaceae</taxon>
        <taxon>Cannabis</taxon>
    </lineage>
</organism>
<dbReference type="Gramene" id="evm.model.02.2810">
    <property type="protein sequence ID" value="cds.evm.model.02.2810"/>
    <property type="gene ID" value="evm.TU.02.2810"/>
</dbReference>
<evidence type="ECO:0000256" key="8">
    <source>
        <dbReference type="ARBA" id="ARBA00047664"/>
    </source>
</evidence>
<evidence type="ECO:0000256" key="1">
    <source>
        <dbReference type="ARBA" id="ARBA00005054"/>
    </source>
</evidence>
<dbReference type="AlphaFoldDB" id="A0A803NYU0"/>
<dbReference type="InterPro" id="IPR004607">
    <property type="entry name" value="GART"/>
</dbReference>
<reference evidence="10" key="1">
    <citation type="submission" date="2018-11" db="EMBL/GenBank/DDBJ databases">
        <authorList>
            <person name="Grassa J C."/>
        </authorList>
    </citation>
    <scope>NUCLEOTIDE SEQUENCE [LARGE SCALE GENOMIC DNA]</scope>
</reference>
<evidence type="ECO:0000256" key="3">
    <source>
        <dbReference type="ARBA" id="ARBA00022679"/>
    </source>
</evidence>
<evidence type="ECO:0000256" key="4">
    <source>
        <dbReference type="ARBA" id="ARBA00022755"/>
    </source>
</evidence>
<evidence type="ECO:0000313" key="11">
    <source>
        <dbReference type="Proteomes" id="UP000596661"/>
    </source>
</evidence>